<feature type="domain" description="Complex 1 LYR protein" evidence="2">
    <location>
        <begin position="6"/>
        <end position="59"/>
    </location>
</feature>
<name>A0A8J2SQ09_9STRA</name>
<proteinExistence type="predicted"/>
<dbReference type="InterPro" id="IPR008011">
    <property type="entry name" value="Complex1_LYR_dom"/>
</dbReference>
<dbReference type="AlphaFoldDB" id="A0A8J2SQ09"/>
<gene>
    <name evidence="3" type="ORF">PECAL_4P18430</name>
</gene>
<evidence type="ECO:0000256" key="1">
    <source>
        <dbReference type="SAM" id="MobiDB-lite"/>
    </source>
</evidence>
<evidence type="ECO:0000313" key="4">
    <source>
        <dbReference type="Proteomes" id="UP000789595"/>
    </source>
</evidence>
<organism evidence="3 4">
    <name type="scientific">Pelagomonas calceolata</name>
    <dbReference type="NCBI Taxonomy" id="35677"/>
    <lineage>
        <taxon>Eukaryota</taxon>
        <taxon>Sar</taxon>
        <taxon>Stramenopiles</taxon>
        <taxon>Ochrophyta</taxon>
        <taxon>Pelagophyceae</taxon>
        <taxon>Pelagomonadales</taxon>
        <taxon>Pelagomonadaceae</taxon>
        <taxon>Pelagomonas</taxon>
    </lineage>
</organism>
<sequence>MSGRAQILSLYRRILFAAARFPSKNRANVYAEIRDEFRRNATLAEPEAGEAVALARQSLRQLEAYTTMTRSSGNWEITMEKNPMPKPPSADASSSGGAAGAS</sequence>
<evidence type="ECO:0000313" key="3">
    <source>
        <dbReference type="EMBL" id="CAH0374553.1"/>
    </source>
</evidence>
<feature type="region of interest" description="Disordered" evidence="1">
    <location>
        <begin position="70"/>
        <end position="102"/>
    </location>
</feature>
<dbReference type="Proteomes" id="UP000789595">
    <property type="component" value="Unassembled WGS sequence"/>
</dbReference>
<evidence type="ECO:0000259" key="2">
    <source>
        <dbReference type="Pfam" id="PF05347"/>
    </source>
</evidence>
<keyword evidence="4" id="KW-1185">Reference proteome</keyword>
<comment type="caution">
    <text evidence="3">The sequence shown here is derived from an EMBL/GenBank/DDBJ whole genome shotgun (WGS) entry which is preliminary data.</text>
</comment>
<accession>A0A8J2SQ09</accession>
<dbReference type="EMBL" id="CAKKNE010000004">
    <property type="protein sequence ID" value="CAH0374553.1"/>
    <property type="molecule type" value="Genomic_DNA"/>
</dbReference>
<reference evidence="3" key="1">
    <citation type="submission" date="2021-11" db="EMBL/GenBank/DDBJ databases">
        <authorList>
            <consortium name="Genoscope - CEA"/>
            <person name="William W."/>
        </authorList>
    </citation>
    <scope>NUCLEOTIDE SEQUENCE</scope>
</reference>
<dbReference type="Pfam" id="PF05347">
    <property type="entry name" value="Complex1_LYR"/>
    <property type="match status" value="1"/>
</dbReference>
<dbReference type="OrthoDB" id="275715at2759"/>
<protein>
    <recommendedName>
        <fullName evidence="2">Complex 1 LYR protein domain-containing protein</fullName>
    </recommendedName>
</protein>